<evidence type="ECO:0000259" key="2">
    <source>
        <dbReference type="Pfam" id="PF00857"/>
    </source>
</evidence>
<dbReference type="Gene3D" id="3.40.50.850">
    <property type="entry name" value="Isochorismatase-like"/>
    <property type="match status" value="1"/>
</dbReference>
<dbReference type="EMBL" id="JAADZU010000014">
    <property type="protein sequence ID" value="NDK89192.1"/>
    <property type="molecule type" value="Genomic_DNA"/>
</dbReference>
<dbReference type="AlphaFoldDB" id="A0A7K3LLR1"/>
<gene>
    <name evidence="3" type="ORF">GYA93_06285</name>
</gene>
<name>A0A7K3LLR1_9ACTN</name>
<dbReference type="PANTHER" id="PTHR43540:SF6">
    <property type="entry name" value="ISOCHORISMATASE-LIKE DOMAIN-CONTAINING PROTEIN"/>
    <property type="match status" value="1"/>
</dbReference>
<dbReference type="InterPro" id="IPR050272">
    <property type="entry name" value="Isochorismatase-like_hydrls"/>
</dbReference>
<dbReference type="Proteomes" id="UP000466307">
    <property type="component" value="Unassembled WGS sequence"/>
</dbReference>
<dbReference type="InterPro" id="IPR036380">
    <property type="entry name" value="Isochorismatase-like_sf"/>
</dbReference>
<evidence type="ECO:0000313" key="4">
    <source>
        <dbReference type="Proteomes" id="UP000466307"/>
    </source>
</evidence>
<proteinExistence type="predicted"/>
<protein>
    <submittedName>
        <fullName evidence="3">Isochorismatase family protein</fullName>
    </submittedName>
</protein>
<evidence type="ECO:0000256" key="1">
    <source>
        <dbReference type="ARBA" id="ARBA00022801"/>
    </source>
</evidence>
<dbReference type="RefSeq" id="WP_020793505.1">
    <property type="nucleotide sequence ID" value="NZ_JAADZU010000014.1"/>
</dbReference>
<dbReference type="GO" id="GO:0016787">
    <property type="term" value="F:hydrolase activity"/>
    <property type="evidence" value="ECO:0007669"/>
    <property type="project" value="UniProtKB-KW"/>
</dbReference>
<organism evidence="3 4">
    <name type="scientific">Gordonia desulfuricans</name>
    <dbReference type="NCBI Taxonomy" id="89051"/>
    <lineage>
        <taxon>Bacteria</taxon>
        <taxon>Bacillati</taxon>
        <taxon>Actinomycetota</taxon>
        <taxon>Actinomycetes</taxon>
        <taxon>Mycobacteriales</taxon>
        <taxon>Gordoniaceae</taxon>
        <taxon>Gordonia</taxon>
    </lineage>
</organism>
<feature type="domain" description="Isochorismatase-like" evidence="2">
    <location>
        <begin position="7"/>
        <end position="152"/>
    </location>
</feature>
<keyword evidence="4" id="KW-1185">Reference proteome</keyword>
<dbReference type="Pfam" id="PF00857">
    <property type="entry name" value="Isochorismatase"/>
    <property type="match status" value="1"/>
</dbReference>
<dbReference type="SUPFAM" id="SSF52499">
    <property type="entry name" value="Isochorismatase-like hydrolases"/>
    <property type="match status" value="1"/>
</dbReference>
<accession>A0A7K3LLR1</accession>
<reference evidence="3 4" key="1">
    <citation type="submission" date="2020-01" db="EMBL/GenBank/DDBJ databases">
        <title>Investigation of new actinobacteria for the biodesulphurisation of diesel fuel.</title>
        <authorList>
            <person name="Athi Narayanan S.M."/>
        </authorList>
    </citation>
    <scope>NUCLEOTIDE SEQUENCE [LARGE SCALE GENOMIC DNA]</scope>
    <source>
        <strain evidence="3 4">213E</strain>
    </source>
</reference>
<comment type="caution">
    <text evidence="3">The sequence shown here is derived from an EMBL/GenBank/DDBJ whole genome shotgun (WGS) entry which is preliminary data.</text>
</comment>
<dbReference type="InterPro" id="IPR000868">
    <property type="entry name" value="Isochorismatase-like_dom"/>
</dbReference>
<keyword evidence="1" id="KW-0378">Hydrolase</keyword>
<evidence type="ECO:0000313" key="3">
    <source>
        <dbReference type="EMBL" id="NDK89192.1"/>
    </source>
</evidence>
<sequence>MTAPRRALVIVDVQNEYFQPPMQVQYPPVDDSLANILRAIDTATEQGLPIVALQHTLPAEAPVYAEGSHGWKLHPEIERRVRPEWKLATKQFGTVFGGTDVAEWLSQNNVDTITVVGYMTNNCDLATAAEAEVRGLSAEILSDATGAIHLANDAGKVSAEVLHNTLMVLYHSNFAAVATTGEWLDAVNSGAALAKSNLVESAISGAQAQG</sequence>
<dbReference type="PANTHER" id="PTHR43540">
    <property type="entry name" value="PEROXYUREIDOACRYLATE/UREIDOACRYLATE AMIDOHYDROLASE-RELATED"/>
    <property type="match status" value="1"/>
</dbReference>